<gene>
    <name evidence="1" type="ORF">TA11855</name>
</gene>
<evidence type="ECO:0000313" key="2">
    <source>
        <dbReference type="Proteomes" id="UP000001950"/>
    </source>
</evidence>
<dbReference type="EMBL" id="CR940348">
    <property type="protein sequence ID" value="CAI74787.1"/>
    <property type="molecule type" value="Genomic_DNA"/>
</dbReference>
<dbReference type="OrthoDB" id="364806at2759"/>
<dbReference type="eggNOG" id="ENOG502QXR5">
    <property type="taxonomic scope" value="Eukaryota"/>
</dbReference>
<dbReference type="InParanoid" id="Q4UDQ2"/>
<dbReference type="OMA" id="IMKFVKY"/>
<evidence type="ECO:0000313" key="1">
    <source>
        <dbReference type="EMBL" id="CAI74787.1"/>
    </source>
</evidence>
<dbReference type="RefSeq" id="XP_952519.1">
    <property type="nucleotide sequence ID" value="XM_947426.1"/>
</dbReference>
<dbReference type="FunCoup" id="Q4UDQ2">
    <property type="interactions" value="16"/>
</dbReference>
<reference evidence="1 2" key="1">
    <citation type="journal article" date="2005" name="Science">
        <title>Genome of the host-cell transforming parasite Theileria annulata compared with T. parva.</title>
        <authorList>
            <person name="Pain A."/>
            <person name="Renauld H."/>
            <person name="Berriman M."/>
            <person name="Murphy L."/>
            <person name="Yeats C.A."/>
            <person name="Weir W."/>
            <person name="Kerhornou A."/>
            <person name="Aslett M."/>
            <person name="Bishop R."/>
            <person name="Bouchier C."/>
            <person name="Cochet M."/>
            <person name="Coulson R.M.R."/>
            <person name="Cronin A."/>
            <person name="de Villiers E.P."/>
            <person name="Fraser A."/>
            <person name="Fosker N."/>
            <person name="Gardner M."/>
            <person name="Goble A."/>
            <person name="Griffiths-Jones S."/>
            <person name="Harris D.E."/>
            <person name="Katzer F."/>
            <person name="Larke N."/>
            <person name="Lord A."/>
            <person name="Maser P."/>
            <person name="McKellar S."/>
            <person name="Mooney P."/>
            <person name="Morton F."/>
            <person name="Nene V."/>
            <person name="O'Neil S."/>
            <person name="Price C."/>
            <person name="Quail M.A."/>
            <person name="Rabbinowitsch E."/>
            <person name="Rawlings N.D."/>
            <person name="Rutter S."/>
            <person name="Saunders D."/>
            <person name="Seeger K."/>
            <person name="Shah T."/>
            <person name="Squares R."/>
            <person name="Squares S."/>
            <person name="Tivey A."/>
            <person name="Walker A.R."/>
            <person name="Woodward J."/>
            <person name="Dobbelaere D.A.E."/>
            <person name="Langsley G."/>
            <person name="Rajandream M.A."/>
            <person name="McKeever D."/>
            <person name="Shiels B."/>
            <person name="Tait A."/>
            <person name="Barrell B.G."/>
            <person name="Hall N."/>
        </authorList>
    </citation>
    <scope>NUCLEOTIDE SEQUENCE [LARGE SCALE GENOMIC DNA]</scope>
    <source>
        <strain evidence="2">Ankara</strain>
    </source>
</reference>
<accession>Q4UDQ2</accession>
<name>Q4UDQ2_THEAN</name>
<protein>
    <submittedName>
        <fullName evidence="1">Uncharacterized protein</fullName>
    </submittedName>
</protein>
<proteinExistence type="predicted"/>
<dbReference type="VEuPathDB" id="PiroplasmaDB:TA11855"/>
<sequence length="146" mass="17160">MKIVFSSQILKYYTLFSFNPINSIFPKSPVIFTRTFTNSPNNTPLSYKNQLEELIEKSNRLLEITNFTESELLENSDVVVYKRNRICPKCSKEVKISIPEQVENVCADAWRYFHKFSYAPNCPIYGIMKFVKYSKLRTEQKALLHN</sequence>
<dbReference type="AlphaFoldDB" id="Q4UDQ2"/>
<dbReference type="KEGG" id="tan:TA11855"/>
<dbReference type="GeneID" id="3862399"/>
<keyword evidence="2" id="KW-1185">Reference proteome</keyword>
<organism evidence="1 2">
    <name type="scientific">Theileria annulata</name>
    <dbReference type="NCBI Taxonomy" id="5874"/>
    <lineage>
        <taxon>Eukaryota</taxon>
        <taxon>Sar</taxon>
        <taxon>Alveolata</taxon>
        <taxon>Apicomplexa</taxon>
        <taxon>Aconoidasida</taxon>
        <taxon>Piroplasmida</taxon>
        <taxon>Theileriidae</taxon>
        <taxon>Theileria</taxon>
    </lineage>
</organism>
<dbReference type="Proteomes" id="UP000001950">
    <property type="component" value="Chromosome 2"/>
</dbReference>